<gene>
    <name evidence="13" type="ORF">EJ04DRAFT_444538</name>
</gene>
<comment type="similarity">
    <text evidence="2 9">Belongs to the glycosyl hydrolase 72 family.</text>
</comment>
<keyword evidence="11" id="KW-1133">Transmembrane helix</keyword>
<keyword evidence="11" id="KW-0812">Transmembrane</keyword>
<evidence type="ECO:0000256" key="11">
    <source>
        <dbReference type="SAM" id="Phobius"/>
    </source>
</evidence>
<dbReference type="Gene3D" id="3.20.20.80">
    <property type="entry name" value="Glycosidases"/>
    <property type="match status" value="1"/>
</dbReference>
<dbReference type="EC" id="2.4.1.-" evidence="9"/>
<sequence length="620" mass="67002">MADVDPIIIKGSRFFYKTNGSEFIVRGIMYQDFGLGSFDATQFLDPLSDISTCRRDIEYLSKLTVNVVQVTILDPTKDHTACMNALADAGIFVVAQLGNAVEYIASIDGFWTQSMLAQFIGVIEDLAPLNNLLGFYIGTVDEDPYYSNTWPFLKAALRDTKAYLREKNYRDVPIGWEMYTIDSYEDVSLQQVDYLTCDENRADFVLAQSAAICTDDNDIHNVSVRFGNATLPTMINRYGCVVSANGTKDNRTFEMASALYETEVIQNISGGFVRQYFPDPVASSNYGLVTLGDMYEISTLPGFAALSSVMATIEPSLTSIGDYTPTVTPAACPTPNANDKYFNASSILPPKPNAKLCSCMMESVRCVANPAALAKLNATAFYDQRQWVCQGNSSICTGTNGDGTKGKYGAFNACNQTEAWSWNVNKYWEIHGEGSCDINGTAELRDSPPPPSQECAFLLQQAGDNGQGTVTASFMPSSTGSPNTSGEKSLTTGAKAGIGLGVAAFVILVLLGILFVLHRKKQEKKKALGHEAMTDKPELDGSGVSGTDIQKHRVSELGDAQGASVEAPVPPGYVQAVNQTPVELPEEYIRGELTGSPAAPETRRGGDEADAINKNEGSHV</sequence>
<dbReference type="EMBL" id="ML996211">
    <property type="protein sequence ID" value="KAF2730712.1"/>
    <property type="molecule type" value="Genomic_DNA"/>
</dbReference>
<dbReference type="SUPFAM" id="SSF51445">
    <property type="entry name" value="(Trans)glycosidases"/>
    <property type="match status" value="1"/>
</dbReference>
<feature type="transmembrane region" description="Helical" evidence="11">
    <location>
        <begin position="496"/>
        <end position="517"/>
    </location>
</feature>
<comment type="function">
    <text evidence="9">Splits internally a 1,3-beta-glucan molecule and transfers the newly generated reducing end (the donor) to the non-reducing end of another 1,3-beta-glucan molecule (the acceptor) forming a 1,3-beta linkage, resulting in the elongation of 1,3-beta-glucan chains in the cell wall.</text>
</comment>
<dbReference type="Pfam" id="PF07983">
    <property type="entry name" value="X8"/>
    <property type="match status" value="1"/>
</dbReference>
<dbReference type="Gene3D" id="1.20.58.1040">
    <property type="match status" value="1"/>
</dbReference>
<name>A0A9P4QNJ1_9PLEO</name>
<evidence type="ECO:0000256" key="7">
    <source>
        <dbReference type="ARBA" id="ARBA00023180"/>
    </source>
</evidence>
<evidence type="ECO:0000259" key="12">
    <source>
        <dbReference type="SMART" id="SM00768"/>
    </source>
</evidence>
<evidence type="ECO:0000256" key="4">
    <source>
        <dbReference type="ARBA" id="ARBA00022729"/>
    </source>
</evidence>
<dbReference type="PANTHER" id="PTHR31468:SF2">
    <property type="entry name" value="1,3-BETA-GLUCANOSYLTRANSFERASE GAS1"/>
    <property type="match status" value="1"/>
</dbReference>
<dbReference type="GO" id="GO:0042124">
    <property type="term" value="F:1,3-beta-glucanosyltransferase activity"/>
    <property type="evidence" value="ECO:0007669"/>
    <property type="project" value="TreeGrafter"/>
</dbReference>
<comment type="subcellular location">
    <subcellularLocation>
        <location evidence="1 9">Cell membrane</location>
        <topology evidence="1 9">Lipid-anchor</topology>
        <topology evidence="1 9">GPI-anchor</topology>
    </subcellularLocation>
</comment>
<evidence type="ECO:0000256" key="6">
    <source>
        <dbReference type="ARBA" id="ARBA00023157"/>
    </source>
</evidence>
<feature type="compositionally biased region" description="Basic and acidic residues" evidence="10">
    <location>
        <begin position="601"/>
        <end position="620"/>
    </location>
</feature>
<evidence type="ECO:0000256" key="9">
    <source>
        <dbReference type="RuleBase" id="RU361209"/>
    </source>
</evidence>
<evidence type="ECO:0000313" key="13">
    <source>
        <dbReference type="EMBL" id="KAF2730712.1"/>
    </source>
</evidence>
<keyword evidence="4" id="KW-0732">Signal</keyword>
<comment type="caution">
    <text evidence="13">The sequence shown here is derived from an EMBL/GenBank/DDBJ whole genome shotgun (WGS) entry which is preliminary data.</text>
</comment>
<evidence type="ECO:0000256" key="5">
    <source>
        <dbReference type="ARBA" id="ARBA00023136"/>
    </source>
</evidence>
<feature type="compositionally biased region" description="Basic and acidic residues" evidence="10">
    <location>
        <begin position="525"/>
        <end position="539"/>
    </location>
</feature>
<proteinExistence type="inferred from homology"/>
<keyword evidence="6" id="KW-1015">Disulfide bond</keyword>
<feature type="region of interest" description="Disordered" evidence="10">
    <location>
        <begin position="468"/>
        <end position="488"/>
    </location>
</feature>
<dbReference type="InterPro" id="IPR012946">
    <property type="entry name" value="X8"/>
</dbReference>
<evidence type="ECO:0000256" key="3">
    <source>
        <dbReference type="ARBA" id="ARBA00022622"/>
    </source>
</evidence>
<dbReference type="Pfam" id="PF03198">
    <property type="entry name" value="Glyco_hydro_72"/>
    <property type="match status" value="1"/>
</dbReference>
<reference evidence="13" key="1">
    <citation type="journal article" date="2020" name="Stud. Mycol.">
        <title>101 Dothideomycetes genomes: a test case for predicting lifestyles and emergence of pathogens.</title>
        <authorList>
            <person name="Haridas S."/>
            <person name="Albert R."/>
            <person name="Binder M."/>
            <person name="Bloem J."/>
            <person name="Labutti K."/>
            <person name="Salamov A."/>
            <person name="Andreopoulos B."/>
            <person name="Baker S."/>
            <person name="Barry K."/>
            <person name="Bills G."/>
            <person name="Bluhm B."/>
            <person name="Cannon C."/>
            <person name="Castanera R."/>
            <person name="Culley D."/>
            <person name="Daum C."/>
            <person name="Ezra D."/>
            <person name="Gonzalez J."/>
            <person name="Henrissat B."/>
            <person name="Kuo A."/>
            <person name="Liang C."/>
            <person name="Lipzen A."/>
            <person name="Lutzoni F."/>
            <person name="Magnuson J."/>
            <person name="Mondo S."/>
            <person name="Nolan M."/>
            <person name="Ohm R."/>
            <person name="Pangilinan J."/>
            <person name="Park H.-J."/>
            <person name="Ramirez L."/>
            <person name="Alfaro M."/>
            <person name="Sun H."/>
            <person name="Tritt A."/>
            <person name="Yoshinaga Y."/>
            <person name="Zwiers L.-H."/>
            <person name="Turgeon B."/>
            <person name="Goodwin S."/>
            <person name="Spatafora J."/>
            <person name="Crous P."/>
            <person name="Grigoriev I."/>
        </authorList>
    </citation>
    <scope>NUCLEOTIDE SEQUENCE</scope>
    <source>
        <strain evidence="13">CBS 125425</strain>
    </source>
</reference>
<keyword evidence="3 9" id="KW-0336">GPI-anchor</keyword>
<dbReference type="PANTHER" id="PTHR31468">
    <property type="entry name" value="1,3-BETA-GLUCANOSYLTRANSFERASE GAS1"/>
    <property type="match status" value="1"/>
</dbReference>
<keyword evidence="8 9" id="KW-0449">Lipoprotein</keyword>
<dbReference type="GO" id="GO:0031505">
    <property type="term" value="P:fungal-type cell wall organization"/>
    <property type="evidence" value="ECO:0007669"/>
    <property type="project" value="TreeGrafter"/>
</dbReference>
<dbReference type="AlphaFoldDB" id="A0A9P4QNJ1"/>
<dbReference type="GO" id="GO:0071970">
    <property type="term" value="P:fungal-type cell wall (1-&gt;3)-beta-D-glucan biosynthetic process"/>
    <property type="evidence" value="ECO:0007669"/>
    <property type="project" value="TreeGrafter"/>
</dbReference>
<keyword evidence="7" id="KW-0325">Glycoprotein</keyword>
<dbReference type="InterPro" id="IPR004886">
    <property type="entry name" value="Glucanosyltransferase"/>
</dbReference>
<dbReference type="Proteomes" id="UP000799444">
    <property type="component" value="Unassembled WGS sequence"/>
</dbReference>
<dbReference type="OrthoDB" id="3796639at2759"/>
<keyword evidence="9" id="KW-0808">Transferase</keyword>
<feature type="region of interest" description="Disordered" evidence="10">
    <location>
        <begin position="525"/>
        <end position="547"/>
    </location>
</feature>
<feature type="region of interest" description="Disordered" evidence="10">
    <location>
        <begin position="587"/>
        <end position="620"/>
    </location>
</feature>
<organism evidence="13 14">
    <name type="scientific">Polyplosphaeria fusca</name>
    <dbReference type="NCBI Taxonomy" id="682080"/>
    <lineage>
        <taxon>Eukaryota</taxon>
        <taxon>Fungi</taxon>
        <taxon>Dikarya</taxon>
        <taxon>Ascomycota</taxon>
        <taxon>Pezizomycotina</taxon>
        <taxon>Dothideomycetes</taxon>
        <taxon>Pleosporomycetidae</taxon>
        <taxon>Pleosporales</taxon>
        <taxon>Tetraplosphaeriaceae</taxon>
        <taxon>Polyplosphaeria</taxon>
    </lineage>
</organism>
<dbReference type="InterPro" id="IPR017853">
    <property type="entry name" value="GH"/>
</dbReference>
<dbReference type="GO" id="GO:0005886">
    <property type="term" value="C:plasma membrane"/>
    <property type="evidence" value="ECO:0007669"/>
    <property type="project" value="UniProtKB-SubCell"/>
</dbReference>
<keyword evidence="14" id="KW-1185">Reference proteome</keyword>
<feature type="domain" description="X8" evidence="12">
    <location>
        <begin position="364"/>
        <end position="457"/>
    </location>
</feature>
<protein>
    <recommendedName>
        <fullName evidence="9">1,3-beta-glucanosyltransferase</fullName>
        <ecNumber evidence="9">2.4.1.-</ecNumber>
    </recommendedName>
</protein>
<dbReference type="GO" id="GO:0098552">
    <property type="term" value="C:side of membrane"/>
    <property type="evidence" value="ECO:0007669"/>
    <property type="project" value="UniProtKB-KW"/>
</dbReference>
<dbReference type="SMART" id="SM00768">
    <property type="entry name" value="X8"/>
    <property type="match status" value="1"/>
</dbReference>
<evidence type="ECO:0000256" key="10">
    <source>
        <dbReference type="SAM" id="MobiDB-lite"/>
    </source>
</evidence>
<evidence type="ECO:0000256" key="1">
    <source>
        <dbReference type="ARBA" id="ARBA00004609"/>
    </source>
</evidence>
<evidence type="ECO:0000256" key="2">
    <source>
        <dbReference type="ARBA" id="ARBA00007528"/>
    </source>
</evidence>
<evidence type="ECO:0000313" key="14">
    <source>
        <dbReference type="Proteomes" id="UP000799444"/>
    </source>
</evidence>
<keyword evidence="5 9" id="KW-0472">Membrane</keyword>
<accession>A0A9P4QNJ1</accession>
<evidence type="ECO:0000256" key="8">
    <source>
        <dbReference type="ARBA" id="ARBA00023288"/>
    </source>
</evidence>